<gene>
    <name evidence="1" type="ORF">Cri9333_1484</name>
</gene>
<dbReference type="Proteomes" id="UP000010472">
    <property type="component" value="Chromosome"/>
</dbReference>
<accession>K9VWL3</accession>
<evidence type="ECO:0000313" key="2">
    <source>
        <dbReference type="Proteomes" id="UP000010472"/>
    </source>
</evidence>
<dbReference type="eggNOG" id="COG1028">
    <property type="taxonomic scope" value="Bacteria"/>
</dbReference>
<reference evidence="1 2" key="1">
    <citation type="submission" date="2012-06" db="EMBL/GenBank/DDBJ databases">
        <title>Finished chromosome of genome of Crinalium epipsammum PCC 9333.</title>
        <authorList>
            <consortium name="US DOE Joint Genome Institute"/>
            <person name="Gugger M."/>
            <person name="Coursin T."/>
            <person name="Rippka R."/>
            <person name="Tandeau De Marsac N."/>
            <person name="Huntemann M."/>
            <person name="Wei C.-L."/>
            <person name="Han J."/>
            <person name="Detter J.C."/>
            <person name="Han C."/>
            <person name="Tapia R."/>
            <person name="Davenport K."/>
            <person name="Daligault H."/>
            <person name="Erkkila T."/>
            <person name="Gu W."/>
            <person name="Munk A.C.C."/>
            <person name="Teshima H."/>
            <person name="Xu Y."/>
            <person name="Chain P."/>
            <person name="Chen A."/>
            <person name="Krypides N."/>
            <person name="Mavromatis K."/>
            <person name="Markowitz V."/>
            <person name="Szeto E."/>
            <person name="Ivanova N."/>
            <person name="Mikhailova N."/>
            <person name="Ovchinnikova G."/>
            <person name="Pagani I."/>
            <person name="Pati A."/>
            <person name="Goodwin L."/>
            <person name="Peters L."/>
            <person name="Pitluck S."/>
            <person name="Woyke T."/>
            <person name="Kerfeld C."/>
        </authorList>
    </citation>
    <scope>NUCLEOTIDE SEQUENCE [LARGE SCALE GENOMIC DNA]</scope>
    <source>
        <strain evidence="1 2">PCC 9333</strain>
    </source>
</reference>
<dbReference type="HOGENOM" id="CLU_2896520_0_0_3"/>
<organism evidence="1 2">
    <name type="scientific">Crinalium epipsammum PCC 9333</name>
    <dbReference type="NCBI Taxonomy" id="1173022"/>
    <lineage>
        <taxon>Bacteria</taxon>
        <taxon>Bacillati</taxon>
        <taxon>Cyanobacteriota</taxon>
        <taxon>Cyanophyceae</taxon>
        <taxon>Gomontiellales</taxon>
        <taxon>Gomontiellaceae</taxon>
        <taxon>Crinalium</taxon>
    </lineage>
</organism>
<keyword evidence="2" id="KW-1185">Reference proteome</keyword>
<name>K9VWL3_9CYAN</name>
<dbReference type="AlphaFoldDB" id="K9VWL3"/>
<dbReference type="SUPFAM" id="SSF51735">
    <property type="entry name" value="NAD(P)-binding Rossmann-fold domains"/>
    <property type="match status" value="1"/>
</dbReference>
<evidence type="ECO:0000313" key="1">
    <source>
        <dbReference type="EMBL" id="AFZ12376.1"/>
    </source>
</evidence>
<dbReference type="KEGG" id="cep:Cri9333_1484"/>
<dbReference type="InterPro" id="IPR036291">
    <property type="entry name" value="NAD(P)-bd_dom_sf"/>
</dbReference>
<sequence length="62" mass="6637">MEFLGLKDKVILVTGGNRGSGAAIVHLLQQLGARVAYTYRSEPNSESTALAIQADEFLSKIS</sequence>
<dbReference type="Gene3D" id="3.40.50.720">
    <property type="entry name" value="NAD(P)-binding Rossmann-like Domain"/>
    <property type="match status" value="1"/>
</dbReference>
<protein>
    <submittedName>
        <fullName evidence="1">Short-chain dehydrogenase/reductase SDR</fullName>
    </submittedName>
</protein>
<proteinExistence type="predicted"/>
<dbReference type="EMBL" id="CP003620">
    <property type="protein sequence ID" value="AFZ12376.1"/>
    <property type="molecule type" value="Genomic_DNA"/>
</dbReference>
<dbReference type="STRING" id="1173022.Cri9333_1484"/>